<reference evidence="2 3" key="1">
    <citation type="submission" date="2021-05" db="EMBL/GenBank/DDBJ databases">
        <title>Fusibacter ferrireducens sp. nov., an anaerobic, sulfur- and Fe-reducing bacterium isolated from the mangrove sediment.</title>
        <authorList>
            <person name="Qiu D."/>
        </authorList>
    </citation>
    <scope>NUCLEOTIDE SEQUENCE [LARGE SCALE GENOMIC DNA]</scope>
    <source>
        <strain evidence="2 3">DSM 12116</strain>
    </source>
</reference>
<comment type="caution">
    <text evidence="2">The sequence shown here is derived from an EMBL/GenBank/DDBJ whole genome shotgun (WGS) entry which is preliminary data.</text>
</comment>
<name>A0ABS5PPW6_9FIRM</name>
<keyword evidence="2" id="KW-0378">Hydrolase</keyword>
<proteinExistence type="predicted"/>
<feature type="domain" description="HNH nuclease" evidence="1">
    <location>
        <begin position="6"/>
        <end position="59"/>
    </location>
</feature>
<dbReference type="PANTHER" id="PTHR33877">
    <property type="entry name" value="SLL1193 PROTEIN"/>
    <property type="match status" value="1"/>
</dbReference>
<dbReference type="SMART" id="SM00507">
    <property type="entry name" value="HNHc"/>
    <property type="match status" value="1"/>
</dbReference>
<sequence>MRAKEIEKKYVYERDLGTCFICGKPVRRNKMTLDHYYPKSMGGSTEVFNLVCCCKQCNRLKRSQVPKDWEAVNIALFQRAILDRRLNLSRLAQTPAEVYTLSQRVNAIIRTRYNVIFEAPGIRFYVSDGSISKIVYFDVREEPLDFVL</sequence>
<keyword evidence="3" id="KW-1185">Reference proteome</keyword>
<gene>
    <name evidence="2" type="ORF">KHM83_11050</name>
</gene>
<organism evidence="2 3">
    <name type="scientific">Fusibacter paucivorans</name>
    <dbReference type="NCBI Taxonomy" id="76009"/>
    <lineage>
        <taxon>Bacteria</taxon>
        <taxon>Bacillati</taxon>
        <taxon>Bacillota</taxon>
        <taxon>Clostridia</taxon>
        <taxon>Eubacteriales</taxon>
        <taxon>Eubacteriales Family XII. Incertae Sedis</taxon>
        <taxon>Fusibacter</taxon>
    </lineage>
</organism>
<accession>A0ABS5PPW6</accession>
<keyword evidence="2" id="KW-0540">Nuclease</keyword>
<dbReference type="RefSeq" id="WP_213237077.1">
    <property type="nucleotide sequence ID" value="NZ_JAHBCL010000017.1"/>
</dbReference>
<dbReference type="InterPro" id="IPR029471">
    <property type="entry name" value="HNH_5"/>
</dbReference>
<keyword evidence="2" id="KW-0255">Endonuclease</keyword>
<dbReference type="Proteomes" id="UP000746471">
    <property type="component" value="Unassembled WGS sequence"/>
</dbReference>
<dbReference type="InterPro" id="IPR003615">
    <property type="entry name" value="HNH_nuc"/>
</dbReference>
<evidence type="ECO:0000259" key="1">
    <source>
        <dbReference type="SMART" id="SM00507"/>
    </source>
</evidence>
<protein>
    <submittedName>
        <fullName evidence="2">HNH endonuclease</fullName>
    </submittedName>
</protein>
<dbReference type="EMBL" id="JAHBCL010000017">
    <property type="protein sequence ID" value="MBS7527218.1"/>
    <property type="molecule type" value="Genomic_DNA"/>
</dbReference>
<dbReference type="GO" id="GO:0004519">
    <property type="term" value="F:endonuclease activity"/>
    <property type="evidence" value="ECO:0007669"/>
    <property type="project" value="UniProtKB-KW"/>
</dbReference>
<dbReference type="CDD" id="cd00085">
    <property type="entry name" value="HNHc"/>
    <property type="match status" value="1"/>
</dbReference>
<dbReference type="Pfam" id="PF14279">
    <property type="entry name" value="HNH_5"/>
    <property type="match status" value="1"/>
</dbReference>
<dbReference type="PANTHER" id="PTHR33877:SF2">
    <property type="entry name" value="OS07G0170200 PROTEIN"/>
    <property type="match status" value="1"/>
</dbReference>
<evidence type="ECO:0000313" key="2">
    <source>
        <dbReference type="EMBL" id="MBS7527218.1"/>
    </source>
</evidence>
<dbReference type="Gene3D" id="1.10.30.50">
    <property type="match status" value="1"/>
</dbReference>
<dbReference type="InterPro" id="IPR052892">
    <property type="entry name" value="NA-targeting_endonuclease"/>
</dbReference>
<evidence type="ECO:0000313" key="3">
    <source>
        <dbReference type="Proteomes" id="UP000746471"/>
    </source>
</evidence>